<dbReference type="InterPro" id="IPR001444">
    <property type="entry name" value="Flag_bb_rod_N"/>
</dbReference>
<dbReference type="Pfam" id="PF00460">
    <property type="entry name" value="Flg_bb_rod"/>
    <property type="match status" value="1"/>
</dbReference>
<comment type="subcellular location">
    <subcellularLocation>
        <location evidence="1">Bacterial flagellum basal body</location>
    </subcellularLocation>
</comment>
<evidence type="ECO:0000256" key="1">
    <source>
        <dbReference type="ARBA" id="ARBA00004117"/>
    </source>
</evidence>
<dbReference type="RefSeq" id="WP_093362416.1">
    <property type="nucleotide sequence ID" value="NZ_FOLG01000015.1"/>
</dbReference>
<dbReference type="GO" id="GO:0009425">
    <property type="term" value="C:bacterial-type flagellum basal body"/>
    <property type="evidence" value="ECO:0007669"/>
    <property type="project" value="UniProtKB-SubCell"/>
</dbReference>
<sequence>MFQNLEIFRLAQGMAEHAASRQSVVAGNIANADTPGYRQRDIPDFAEIWRNDTSGIGMRRTRDSHLSQAPGSERARSFAVSDAPADPNGNTVSLETEIIKSAEIRQQHEIALSIYRSGLSVLRTSLGRR</sequence>
<keyword evidence="4" id="KW-0282">Flagellum</keyword>
<feature type="region of interest" description="Disordered" evidence="2">
    <location>
        <begin position="56"/>
        <end position="91"/>
    </location>
</feature>
<evidence type="ECO:0000259" key="3">
    <source>
        <dbReference type="Pfam" id="PF00460"/>
    </source>
</evidence>
<proteinExistence type="predicted"/>
<dbReference type="AlphaFoldDB" id="A0A1I1PW11"/>
<gene>
    <name evidence="4" type="ORF">SAMN04488094_11567</name>
</gene>
<dbReference type="STRING" id="441112.SAMN04488094_11567"/>
<evidence type="ECO:0000313" key="4">
    <source>
        <dbReference type="EMBL" id="SFD10090.1"/>
    </source>
</evidence>
<reference evidence="4 5" key="1">
    <citation type="submission" date="2016-10" db="EMBL/GenBank/DDBJ databases">
        <authorList>
            <person name="de Groot N.N."/>
        </authorList>
    </citation>
    <scope>NUCLEOTIDE SEQUENCE [LARGE SCALE GENOMIC DNA]</scope>
    <source>
        <strain evidence="4 5">DSM 19548</strain>
    </source>
</reference>
<feature type="domain" description="Flagellar basal body rod protein N-terminal" evidence="3">
    <location>
        <begin position="18"/>
        <end position="38"/>
    </location>
</feature>
<evidence type="ECO:0000256" key="2">
    <source>
        <dbReference type="SAM" id="MobiDB-lite"/>
    </source>
</evidence>
<dbReference type="NCBIfam" id="NF009270">
    <property type="entry name" value="PRK12627.1"/>
    <property type="match status" value="1"/>
</dbReference>
<keyword evidence="4" id="KW-0966">Cell projection</keyword>
<protein>
    <submittedName>
        <fullName evidence="4">Flagellar basal-body rod protein FlgB</fullName>
    </submittedName>
</protein>
<dbReference type="Proteomes" id="UP000198728">
    <property type="component" value="Unassembled WGS sequence"/>
</dbReference>
<dbReference type="EMBL" id="FOLG01000015">
    <property type="protein sequence ID" value="SFD10090.1"/>
    <property type="molecule type" value="Genomic_DNA"/>
</dbReference>
<accession>A0A1I1PW11</accession>
<keyword evidence="4" id="KW-0969">Cilium</keyword>
<dbReference type="OrthoDB" id="9788334at2"/>
<evidence type="ECO:0000313" key="5">
    <source>
        <dbReference type="Proteomes" id="UP000198728"/>
    </source>
</evidence>
<organism evidence="4 5">
    <name type="scientific">Tropicimonas isoalkanivorans</name>
    <dbReference type="NCBI Taxonomy" id="441112"/>
    <lineage>
        <taxon>Bacteria</taxon>
        <taxon>Pseudomonadati</taxon>
        <taxon>Pseudomonadota</taxon>
        <taxon>Alphaproteobacteria</taxon>
        <taxon>Rhodobacterales</taxon>
        <taxon>Roseobacteraceae</taxon>
        <taxon>Tropicimonas</taxon>
    </lineage>
</organism>
<keyword evidence="5" id="KW-1185">Reference proteome</keyword>
<name>A0A1I1PW11_9RHOB</name>